<dbReference type="EMBL" id="VEPZ02000813">
    <property type="protein sequence ID" value="KAE8718310.1"/>
    <property type="molecule type" value="Genomic_DNA"/>
</dbReference>
<dbReference type="Proteomes" id="UP000436088">
    <property type="component" value="Unassembled WGS sequence"/>
</dbReference>
<dbReference type="PANTHER" id="PTHR31672">
    <property type="entry name" value="BNACNNG10540D PROTEIN"/>
    <property type="match status" value="1"/>
</dbReference>
<evidence type="ECO:0000259" key="2">
    <source>
        <dbReference type="Pfam" id="PF07734"/>
    </source>
</evidence>
<comment type="caution">
    <text evidence="3">The sequence shown here is derived from an EMBL/GenBank/DDBJ whole genome shotgun (WGS) entry which is preliminary data.</text>
</comment>
<organism evidence="3 4">
    <name type="scientific">Hibiscus syriacus</name>
    <name type="common">Rose of Sharon</name>
    <dbReference type="NCBI Taxonomy" id="106335"/>
    <lineage>
        <taxon>Eukaryota</taxon>
        <taxon>Viridiplantae</taxon>
        <taxon>Streptophyta</taxon>
        <taxon>Embryophyta</taxon>
        <taxon>Tracheophyta</taxon>
        <taxon>Spermatophyta</taxon>
        <taxon>Magnoliopsida</taxon>
        <taxon>eudicotyledons</taxon>
        <taxon>Gunneridae</taxon>
        <taxon>Pentapetalae</taxon>
        <taxon>rosids</taxon>
        <taxon>malvids</taxon>
        <taxon>Malvales</taxon>
        <taxon>Malvaceae</taxon>
        <taxon>Malvoideae</taxon>
        <taxon>Hibiscus</taxon>
    </lineage>
</organism>
<reference evidence="3" key="1">
    <citation type="submission" date="2019-09" db="EMBL/GenBank/DDBJ databases">
        <title>Draft genome information of white flower Hibiscus syriacus.</title>
        <authorList>
            <person name="Kim Y.-M."/>
        </authorList>
    </citation>
    <scope>NUCLEOTIDE SEQUENCE [LARGE SCALE GENOMIC DNA]</scope>
    <source>
        <strain evidence="3">YM2019G1</strain>
    </source>
</reference>
<evidence type="ECO:0000313" key="3">
    <source>
        <dbReference type="EMBL" id="KAE8718310.1"/>
    </source>
</evidence>
<dbReference type="InterPro" id="IPR050796">
    <property type="entry name" value="SCF_F-box_component"/>
</dbReference>
<name>A0A6A3BMT5_HIBSY</name>
<accession>A0A6A3BMT5</accession>
<dbReference type="PANTHER" id="PTHR31672:SF13">
    <property type="entry name" value="F-BOX PROTEIN CPR30-LIKE"/>
    <property type="match status" value="1"/>
</dbReference>
<evidence type="ECO:0000259" key="1">
    <source>
        <dbReference type="Pfam" id="PF00646"/>
    </source>
</evidence>
<dbReference type="AlphaFoldDB" id="A0A6A3BMT5"/>
<dbReference type="InterPro" id="IPR001810">
    <property type="entry name" value="F-box_dom"/>
</dbReference>
<gene>
    <name evidence="3" type="ORF">F3Y22_tig00110015pilonHSYRG00141</name>
</gene>
<feature type="domain" description="F-box" evidence="1">
    <location>
        <begin position="15"/>
        <end position="48"/>
    </location>
</feature>
<proteinExistence type="predicted"/>
<dbReference type="SUPFAM" id="SSF81383">
    <property type="entry name" value="F-box domain"/>
    <property type="match status" value="1"/>
</dbReference>
<dbReference type="InterPro" id="IPR017451">
    <property type="entry name" value="F-box-assoc_interact_dom"/>
</dbReference>
<keyword evidence="4" id="KW-1185">Reference proteome</keyword>
<dbReference type="Pfam" id="PF07734">
    <property type="entry name" value="FBA_1"/>
    <property type="match status" value="1"/>
</dbReference>
<dbReference type="InterPro" id="IPR006527">
    <property type="entry name" value="F-box-assoc_dom_typ1"/>
</dbReference>
<sequence length="295" mass="34088">MQGRSRTRIEVLEMVVLDILSNLHVKSLTSFRYVCKPWSSSFRTPHFISKHYQNNLRKKTLISSSNLVISGPCNGLVCLKEDKVSLWNPSARELKILPISSVSRPPLADFTSFDCLGFGFDSQIDDYKVVRFVTNYFEHKEDVSRIPDWNHQVELYSLKSDSWKEIPAPDIYPYDGPPEFNIYIDGCYYWQASGNFDYLFLSFHMVNEKFSTLPLPEFGRYLPDTFQTWGRLGLPNRPTTAADESQSSWVSYQHSPTSMARVVTTWRFLDDDRRPTYLKSVRTAATRGVVDEQSS</sequence>
<dbReference type="NCBIfam" id="TIGR01640">
    <property type="entry name" value="F_box_assoc_1"/>
    <property type="match status" value="1"/>
</dbReference>
<dbReference type="InterPro" id="IPR036047">
    <property type="entry name" value="F-box-like_dom_sf"/>
</dbReference>
<dbReference type="Pfam" id="PF00646">
    <property type="entry name" value="F-box"/>
    <property type="match status" value="1"/>
</dbReference>
<feature type="domain" description="F-box associated beta-propeller type 1" evidence="2">
    <location>
        <begin position="70"/>
        <end position="217"/>
    </location>
</feature>
<protein>
    <recommendedName>
        <fullName evidence="5">F-box domain-containing protein</fullName>
    </recommendedName>
</protein>
<evidence type="ECO:0000313" key="4">
    <source>
        <dbReference type="Proteomes" id="UP000436088"/>
    </source>
</evidence>
<evidence type="ECO:0008006" key="5">
    <source>
        <dbReference type="Google" id="ProtNLM"/>
    </source>
</evidence>